<reference evidence="2" key="1">
    <citation type="submission" date="2021-04" db="EMBL/GenBank/DDBJ databases">
        <authorList>
            <person name="Chebbi M.A.C M."/>
        </authorList>
    </citation>
    <scope>NUCLEOTIDE SEQUENCE</scope>
</reference>
<evidence type="ECO:0000313" key="2">
    <source>
        <dbReference type="EMBL" id="CAG5088879.1"/>
    </source>
</evidence>
<gene>
    <name evidence="2" type="ORF">HICCMSTLAB_LOCUS5013</name>
</gene>
<keyword evidence="3" id="KW-1185">Reference proteome</keyword>
<organism evidence="2 3">
    <name type="scientific">Cotesia congregata</name>
    <name type="common">Parasitoid wasp</name>
    <name type="synonym">Apanteles congregatus</name>
    <dbReference type="NCBI Taxonomy" id="51543"/>
    <lineage>
        <taxon>Eukaryota</taxon>
        <taxon>Metazoa</taxon>
        <taxon>Ecdysozoa</taxon>
        <taxon>Arthropoda</taxon>
        <taxon>Hexapoda</taxon>
        <taxon>Insecta</taxon>
        <taxon>Pterygota</taxon>
        <taxon>Neoptera</taxon>
        <taxon>Endopterygota</taxon>
        <taxon>Hymenoptera</taxon>
        <taxon>Apocrita</taxon>
        <taxon>Ichneumonoidea</taxon>
        <taxon>Braconidae</taxon>
        <taxon>Microgastrinae</taxon>
        <taxon>Cotesia</taxon>
    </lineage>
</organism>
<accession>A0A8J2H9J1</accession>
<dbReference type="EMBL" id="CAJNRD030001119">
    <property type="protein sequence ID" value="CAG5088879.1"/>
    <property type="molecule type" value="Genomic_DNA"/>
</dbReference>
<evidence type="ECO:0000256" key="1">
    <source>
        <dbReference type="SAM" id="MobiDB-lite"/>
    </source>
</evidence>
<dbReference type="OrthoDB" id="342264at2759"/>
<dbReference type="AlphaFoldDB" id="A0A8J2H9J1"/>
<proteinExistence type="predicted"/>
<comment type="caution">
    <text evidence="2">The sequence shown here is derived from an EMBL/GenBank/DDBJ whole genome shotgun (WGS) entry which is preliminary data.</text>
</comment>
<sequence length="72" mass="7943">MDLPATQLLNDEDDDSLSSQSLNSSQLTPKRVHQVANLCIGNKKYPLFRGINKIGRHPGCDVCINDLVSNYA</sequence>
<evidence type="ECO:0000313" key="3">
    <source>
        <dbReference type="Proteomes" id="UP000786811"/>
    </source>
</evidence>
<name>A0A8J2H9J1_COTCN</name>
<feature type="compositionally biased region" description="Low complexity" evidence="1">
    <location>
        <begin position="17"/>
        <end position="27"/>
    </location>
</feature>
<feature type="region of interest" description="Disordered" evidence="1">
    <location>
        <begin position="1"/>
        <end position="29"/>
    </location>
</feature>
<protein>
    <submittedName>
        <fullName evidence="2">Uncharacterized protein</fullName>
    </submittedName>
</protein>
<dbReference type="Proteomes" id="UP000786811">
    <property type="component" value="Unassembled WGS sequence"/>
</dbReference>